<reference evidence="2" key="1">
    <citation type="journal article" date="2020" name="mSystems">
        <title>Genome- and Community-Level Interaction Insights into Carbon Utilization and Element Cycling Functions of Hydrothermarchaeota in Hydrothermal Sediment.</title>
        <authorList>
            <person name="Zhou Z."/>
            <person name="Liu Y."/>
            <person name="Xu W."/>
            <person name="Pan J."/>
            <person name="Luo Z.H."/>
            <person name="Li M."/>
        </authorList>
    </citation>
    <scope>NUCLEOTIDE SEQUENCE [LARGE SCALE GENOMIC DNA]</scope>
    <source>
        <strain evidence="2">SpSt-402</strain>
    </source>
</reference>
<dbReference type="NCBIfam" id="TIGR02532">
    <property type="entry name" value="IV_pilin_GFxxxE"/>
    <property type="match status" value="1"/>
</dbReference>
<keyword evidence="1" id="KW-0472">Membrane</keyword>
<organism evidence="2">
    <name type="scientific">Oscillatoriales cyanobacterium SpSt-402</name>
    <dbReference type="NCBI Taxonomy" id="2282168"/>
    <lineage>
        <taxon>Bacteria</taxon>
        <taxon>Bacillati</taxon>
        <taxon>Cyanobacteriota</taxon>
        <taxon>Cyanophyceae</taxon>
        <taxon>Oscillatoriophycideae</taxon>
        <taxon>Oscillatoriales</taxon>
    </lineage>
</organism>
<keyword evidence="1" id="KW-0812">Transmembrane</keyword>
<evidence type="ECO:0000256" key="1">
    <source>
        <dbReference type="SAM" id="Phobius"/>
    </source>
</evidence>
<dbReference type="InterPro" id="IPR045584">
    <property type="entry name" value="Pilin-like"/>
</dbReference>
<dbReference type="Pfam" id="PF07963">
    <property type="entry name" value="N_methyl"/>
    <property type="match status" value="1"/>
</dbReference>
<gene>
    <name evidence="2" type="ORF">ENR47_11515</name>
</gene>
<sequence>MKLSVTHDVLLAKYLNRLHNKGFTLLEIIGVLLIVSVLCAIAAPGWLHLMDVSRLNTGQDEVFQALKMAQHRATLNKTTWEFGIRETTNGIVQWAVYSESTIPDSASWKNLDSSIKLDPETTVRRVRGIHRVQFNHIGAVNGQLGRITLSSKNRSQTKRCVIVSTLLGAMRRGSEHVRPNDGRFCY</sequence>
<dbReference type="EMBL" id="DSRD01000716">
    <property type="protein sequence ID" value="HGW94894.1"/>
    <property type="molecule type" value="Genomic_DNA"/>
</dbReference>
<name>A0A832M440_9CYAN</name>
<dbReference type="Gene3D" id="3.30.700.10">
    <property type="entry name" value="Glycoprotein, Type 4 Pilin"/>
    <property type="match status" value="1"/>
</dbReference>
<keyword evidence="1" id="KW-1133">Transmembrane helix</keyword>
<proteinExistence type="predicted"/>
<protein>
    <submittedName>
        <fullName evidence="2">Prepilin-type N-terminal cleavage/methylation domain-containing protein</fullName>
    </submittedName>
</protein>
<accession>A0A832M440</accession>
<dbReference type="AlphaFoldDB" id="A0A832M440"/>
<feature type="transmembrane region" description="Helical" evidence="1">
    <location>
        <begin position="23"/>
        <end position="47"/>
    </location>
</feature>
<evidence type="ECO:0000313" key="2">
    <source>
        <dbReference type="EMBL" id="HGW94894.1"/>
    </source>
</evidence>
<comment type="caution">
    <text evidence="2">The sequence shown here is derived from an EMBL/GenBank/DDBJ whole genome shotgun (WGS) entry which is preliminary data.</text>
</comment>
<dbReference type="SUPFAM" id="SSF54523">
    <property type="entry name" value="Pili subunits"/>
    <property type="match status" value="1"/>
</dbReference>
<dbReference type="InterPro" id="IPR012902">
    <property type="entry name" value="N_methyl_site"/>
</dbReference>